<name>A0AAF3EV36_9BILA</name>
<keyword evidence="1" id="KW-1133">Transmembrane helix</keyword>
<feature type="transmembrane region" description="Helical" evidence="1">
    <location>
        <begin position="68"/>
        <end position="87"/>
    </location>
</feature>
<feature type="transmembrane region" description="Helical" evidence="1">
    <location>
        <begin position="36"/>
        <end position="56"/>
    </location>
</feature>
<dbReference type="Proteomes" id="UP000887575">
    <property type="component" value="Unassembled WGS sequence"/>
</dbReference>
<proteinExistence type="predicted"/>
<evidence type="ECO:0000256" key="1">
    <source>
        <dbReference type="SAM" id="Phobius"/>
    </source>
</evidence>
<dbReference type="AlphaFoldDB" id="A0AAF3EV36"/>
<dbReference type="InterPro" id="IPR019422">
    <property type="entry name" value="7TM_GPCR_serpentine_rcpt_Srh"/>
</dbReference>
<sequence>MAPHFIISPLWICGSFELLQIEQGINTNNFRALMEYLIPIACVGFPWVYFAVVLVIQPNFILQKLNNFFFGLLSSHGAMGSLSLLFLTQPFRKFVGDLISRLLPKKCSKQATGHFVLPISSTHHALNAELK</sequence>
<keyword evidence="1" id="KW-0472">Membrane</keyword>
<dbReference type="WBParaSite" id="MBELARI_LOCUS17456">
    <property type="protein sequence ID" value="MBELARI_LOCUS17456"/>
    <property type="gene ID" value="MBELARI_LOCUS17456"/>
</dbReference>
<evidence type="ECO:0000313" key="3">
    <source>
        <dbReference type="WBParaSite" id="MBELARI_LOCUS17456"/>
    </source>
</evidence>
<keyword evidence="1" id="KW-0812">Transmembrane</keyword>
<evidence type="ECO:0000313" key="2">
    <source>
        <dbReference type="Proteomes" id="UP000887575"/>
    </source>
</evidence>
<protein>
    <submittedName>
        <fullName evidence="3">Uncharacterized protein</fullName>
    </submittedName>
</protein>
<accession>A0AAF3EV36</accession>
<dbReference type="Pfam" id="PF10318">
    <property type="entry name" value="7TM_GPCR_Srh"/>
    <property type="match status" value="1"/>
</dbReference>
<keyword evidence="2" id="KW-1185">Reference proteome</keyword>
<reference evidence="3" key="1">
    <citation type="submission" date="2024-02" db="UniProtKB">
        <authorList>
            <consortium name="WormBaseParasite"/>
        </authorList>
    </citation>
    <scope>IDENTIFICATION</scope>
</reference>
<organism evidence="2 3">
    <name type="scientific">Mesorhabditis belari</name>
    <dbReference type="NCBI Taxonomy" id="2138241"/>
    <lineage>
        <taxon>Eukaryota</taxon>
        <taxon>Metazoa</taxon>
        <taxon>Ecdysozoa</taxon>
        <taxon>Nematoda</taxon>
        <taxon>Chromadorea</taxon>
        <taxon>Rhabditida</taxon>
        <taxon>Rhabditina</taxon>
        <taxon>Rhabditomorpha</taxon>
        <taxon>Rhabditoidea</taxon>
        <taxon>Rhabditidae</taxon>
        <taxon>Mesorhabditinae</taxon>
        <taxon>Mesorhabditis</taxon>
    </lineage>
</organism>